<dbReference type="InterPro" id="IPR015424">
    <property type="entry name" value="PyrdxlP-dep_Trfase"/>
</dbReference>
<dbReference type="Gene3D" id="3.90.1150.10">
    <property type="entry name" value="Aspartate Aminotransferase, domain 1"/>
    <property type="match status" value="1"/>
</dbReference>
<evidence type="ECO:0000256" key="1">
    <source>
        <dbReference type="ARBA" id="ARBA00001933"/>
    </source>
</evidence>
<dbReference type="EMBL" id="UINC01083334">
    <property type="protein sequence ID" value="SVC28943.1"/>
    <property type="molecule type" value="Genomic_DNA"/>
</dbReference>
<gene>
    <name evidence="7" type="ORF">METZ01_LOCUS281797</name>
</gene>
<comment type="similarity">
    <text evidence="2">Belongs to the class-I pyridoxal-phosphate-dependent aminotransferase family.</text>
</comment>
<dbReference type="CDD" id="cd00609">
    <property type="entry name" value="AAT_like"/>
    <property type="match status" value="1"/>
</dbReference>
<accession>A0A382KZK4</accession>
<proteinExistence type="inferred from homology"/>
<evidence type="ECO:0000313" key="7">
    <source>
        <dbReference type="EMBL" id="SVC28943.1"/>
    </source>
</evidence>
<organism evidence="7">
    <name type="scientific">marine metagenome</name>
    <dbReference type="NCBI Taxonomy" id="408172"/>
    <lineage>
        <taxon>unclassified sequences</taxon>
        <taxon>metagenomes</taxon>
        <taxon>ecological metagenomes</taxon>
    </lineage>
</organism>
<reference evidence="7" key="1">
    <citation type="submission" date="2018-05" db="EMBL/GenBank/DDBJ databases">
        <authorList>
            <person name="Lanie J.A."/>
            <person name="Ng W.-L."/>
            <person name="Kazmierczak K.M."/>
            <person name="Andrzejewski T.M."/>
            <person name="Davidsen T.M."/>
            <person name="Wayne K.J."/>
            <person name="Tettelin H."/>
            <person name="Glass J.I."/>
            <person name="Rusch D."/>
            <person name="Podicherti R."/>
            <person name="Tsui H.-C.T."/>
            <person name="Winkler M.E."/>
        </authorList>
    </citation>
    <scope>NUCLEOTIDE SEQUENCE</scope>
</reference>
<dbReference type="InterPro" id="IPR004839">
    <property type="entry name" value="Aminotransferase_I/II_large"/>
</dbReference>
<dbReference type="GO" id="GO:0008483">
    <property type="term" value="F:transaminase activity"/>
    <property type="evidence" value="ECO:0007669"/>
    <property type="project" value="UniProtKB-KW"/>
</dbReference>
<evidence type="ECO:0000256" key="2">
    <source>
        <dbReference type="ARBA" id="ARBA00007441"/>
    </source>
</evidence>
<keyword evidence="5" id="KW-0663">Pyridoxal phosphate</keyword>
<sequence>MNHIFGAGSTGIRKEIEDLSFSPIREIVRTAADRNDIIPFWFGEPDVSTPDFIRNAAKDSLDRGETFYAPNSGIMLLREAIADYMNGLYGKKLTPSNITVSASGMNALMIVAETLIRPGSRVVVLAPSWPNIPAVQEILGAEIIRVSMSLQDQGWDLDMDRLMDACDSNTSVIVVNSPNNPSGWMMKTEDQQGLLERARLHGTWIVSDEVYARITYGIDRATSFCDLTEEEDRIIVVNSFSKSWAMTGWRLGWITAPANLESQFEKLTEYNIAGPPPFVQHAGITALREGESFIRESRMRYQKRRDRLGEWVKSQPRL</sequence>
<evidence type="ECO:0000256" key="3">
    <source>
        <dbReference type="ARBA" id="ARBA00022576"/>
    </source>
</evidence>
<dbReference type="GO" id="GO:0006520">
    <property type="term" value="P:amino acid metabolic process"/>
    <property type="evidence" value="ECO:0007669"/>
    <property type="project" value="InterPro"/>
</dbReference>
<evidence type="ECO:0000259" key="6">
    <source>
        <dbReference type="Pfam" id="PF00155"/>
    </source>
</evidence>
<keyword evidence="4" id="KW-0808">Transferase</keyword>
<dbReference type="InterPro" id="IPR015421">
    <property type="entry name" value="PyrdxlP-dep_Trfase_major"/>
</dbReference>
<dbReference type="PANTHER" id="PTHR46383:SF1">
    <property type="entry name" value="ASPARTATE AMINOTRANSFERASE"/>
    <property type="match status" value="1"/>
</dbReference>
<dbReference type="PANTHER" id="PTHR46383">
    <property type="entry name" value="ASPARTATE AMINOTRANSFERASE"/>
    <property type="match status" value="1"/>
</dbReference>
<dbReference type="InterPro" id="IPR004838">
    <property type="entry name" value="NHTrfase_class1_PyrdxlP-BS"/>
</dbReference>
<name>A0A382KZK4_9ZZZZ</name>
<comment type="cofactor">
    <cofactor evidence="1">
        <name>pyridoxal 5'-phosphate</name>
        <dbReference type="ChEBI" id="CHEBI:597326"/>
    </cofactor>
</comment>
<dbReference type="Pfam" id="PF00155">
    <property type="entry name" value="Aminotran_1_2"/>
    <property type="match status" value="1"/>
</dbReference>
<dbReference type="SUPFAM" id="SSF53383">
    <property type="entry name" value="PLP-dependent transferases"/>
    <property type="match status" value="1"/>
</dbReference>
<evidence type="ECO:0000256" key="4">
    <source>
        <dbReference type="ARBA" id="ARBA00022679"/>
    </source>
</evidence>
<keyword evidence="3" id="KW-0032">Aminotransferase</keyword>
<evidence type="ECO:0000256" key="5">
    <source>
        <dbReference type="ARBA" id="ARBA00022898"/>
    </source>
</evidence>
<dbReference type="Gene3D" id="3.40.640.10">
    <property type="entry name" value="Type I PLP-dependent aspartate aminotransferase-like (Major domain)"/>
    <property type="match status" value="1"/>
</dbReference>
<dbReference type="GO" id="GO:0030170">
    <property type="term" value="F:pyridoxal phosphate binding"/>
    <property type="evidence" value="ECO:0007669"/>
    <property type="project" value="InterPro"/>
</dbReference>
<feature type="non-terminal residue" evidence="7">
    <location>
        <position position="318"/>
    </location>
</feature>
<dbReference type="AlphaFoldDB" id="A0A382KZK4"/>
<feature type="domain" description="Aminotransferase class I/classII large" evidence="6">
    <location>
        <begin position="37"/>
        <end position="308"/>
    </location>
</feature>
<dbReference type="InterPro" id="IPR050596">
    <property type="entry name" value="AspAT/PAT-like"/>
</dbReference>
<protein>
    <recommendedName>
        <fullName evidence="6">Aminotransferase class I/classII large domain-containing protein</fullName>
    </recommendedName>
</protein>
<dbReference type="InterPro" id="IPR015422">
    <property type="entry name" value="PyrdxlP-dep_Trfase_small"/>
</dbReference>
<dbReference type="PROSITE" id="PS00105">
    <property type="entry name" value="AA_TRANSFER_CLASS_1"/>
    <property type="match status" value="1"/>
</dbReference>